<protein>
    <submittedName>
        <fullName evidence="1">Uncharacterized protein</fullName>
    </submittedName>
</protein>
<reference evidence="1 2" key="1">
    <citation type="submission" date="2020-08" db="EMBL/GenBank/DDBJ databases">
        <title>Sequencing the genomes of 1000 actinobacteria strains.</title>
        <authorList>
            <person name="Klenk H.-P."/>
        </authorList>
    </citation>
    <scope>NUCLEOTIDE SEQUENCE [LARGE SCALE GENOMIC DNA]</scope>
    <source>
        <strain evidence="1 2">DSM 45362</strain>
    </source>
</reference>
<evidence type="ECO:0000313" key="2">
    <source>
        <dbReference type="Proteomes" id="UP000587527"/>
    </source>
</evidence>
<gene>
    <name evidence="1" type="ORF">F4553_005486</name>
</gene>
<dbReference type="RefSeq" id="WP_184841374.1">
    <property type="nucleotide sequence ID" value="NZ_JACHMN010000003.1"/>
</dbReference>
<dbReference type="Proteomes" id="UP000587527">
    <property type="component" value="Unassembled WGS sequence"/>
</dbReference>
<dbReference type="EMBL" id="JACHMN010000003">
    <property type="protein sequence ID" value="MBB5872052.1"/>
    <property type="molecule type" value="Genomic_DNA"/>
</dbReference>
<organism evidence="1 2">
    <name type="scientific">Allocatelliglobosispora scoriae</name>
    <dbReference type="NCBI Taxonomy" id="643052"/>
    <lineage>
        <taxon>Bacteria</taxon>
        <taxon>Bacillati</taxon>
        <taxon>Actinomycetota</taxon>
        <taxon>Actinomycetes</taxon>
        <taxon>Micromonosporales</taxon>
        <taxon>Micromonosporaceae</taxon>
        <taxon>Allocatelliglobosispora</taxon>
    </lineage>
</organism>
<dbReference type="AlphaFoldDB" id="A0A841BZ16"/>
<evidence type="ECO:0000313" key="1">
    <source>
        <dbReference type="EMBL" id="MBB5872052.1"/>
    </source>
</evidence>
<accession>A0A841BZ16</accession>
<proteinExistence type="predicted"/>
<keyword evidence="2" id="KW-1185">Reference proteome</keyword>
<comment type="caution">
    <text evidence="1">The sequence shown here is derived from an EMBL/GenBank/DDBJ whole genome shotgun (WGS) entry which is preliminary data.</text>
</comment>
<name>A0A841BZ16_9ACTN</name>
<sequence>MIAPLFALLATGALVLIMRRAMQGERVARLKDAEIDDYGLLCPAAVTRDLVDAELVKTHLATGGIRSTLATDLDGRIRVLVFADELDRARRLVG</sequence>